<evidence type="ECO:0000313" key="6">
    <source>
        <dbReference type="EMBL" id="KAF0488210.1"/>
    </source>
</evidence>
<feature type="transmembrane region" description="Helical" evidence="5">
    <location>
        <begin position="183"/>
        <end position="202"/>
    </location>
</feature>
<evidence type="ECO:0000256" key="5">
    <source>
        <dbReference type="SAM" id="Phobius"/>
    </source>
</evidence>
<gene>
    <name evidence="6" type="ORF">F8M41_022411</name>
</gene>
<keyword evidence="2 5" id="KW-0812">Transmembrane</keyword>
<feature type="transmembrane region" description="Helical" evidence="5">
    <location>
        <begin position="208"/>
        <end position="226"/>
    </location>
</feature>
<dbReference type="PANTHER" id="PTHR28293">
    <property type="entry name" value="NUCLEAR RIM PROTEIN 1"/>
    <property type="match status" value="1"/>
</dbReference>
<feature type="transmembrane region" description="Helical" evidence="5">
    <location>
        <begin position="91"/>
        <end position="112"/>
    </location>
</feature>
<feature type="transmembrane region" description="Helical" evidence="5">
    <location>
        <begin position="50"/>
        <end position="71"/>
    </location>
</feature>
<evidence type="ECO:0000256" key="2">
    <source>
        <dbReference type="ARBA" id="ARBA00022692"/>
    </source>
</evidence>
<keyword evidence="3 5" id="KW-1133">Transmembrane helix</keyword>
<dbReference type="PANTHER" id="PTHR28293:SF1">
    <property type="entry name" value="NUCLEAR RIM PROTEIN 1"/>
    <property type="match status" value="1"/>
</dbReference>
<dbReference type="GO" id="GO:0012505">
    <property type="term" value="C:endomembrane system"/>
    <property type="evidence" value="ECO:0007669"/>
    <property type="project" value="UniProtKB-SubCell"/>
</dbReference>
<dbReference type="GO" id="GO:0043007">
    <property type="term" value="P:maintenance of rDNA"/>
    <property type="evidence" value="ECO:0007669"/>
    <property type="project" value="TreeGrafter"/>
</dbReference>
<organism evidence="6 7">
    <name type="scientific">Gigaspora margarita</name>
    <dbReference type="NCBI Taxonomy" id="4874"/>
    <lineage>
        <taxon>Eukaryota</taxon>
        <taxon>Fungi</taxon>
        <taxon>Fungi incertae sedis</taxon>
        <taxon>Mucoromycota</taxon>
        <taxon>Glomeromycotina</taxon>
        <taxon>Glomeromycetes</taxon>
        <taxon>Diversisporales</taxon>
        <taxon>Gigasporaceae</taxon>
        <taxon>Gigaspora</taxon>
    </lineage>
</organism>
<reference evidence="6 7" key="1">
    <citation type="journal article" date="2019" name="Environ. Microbiol.">
        <title>At the nexus of three kingdoms: the genome of the mycorrhizal fungus Gigaspora margarita provides insights into plant, endobacterial and fungal interactions.</title>
        <authorList>
            <person name="Venice F."/>
            <person name="Ghignone S."/>
            <person name="Salvioli di Fossalunga A."/>
            <person name="Amselem J."/>
            <person name="Novero M."/>
            <person name="Xianan X."/>
            <person name="Sedzielewska Toro K."/>
            <person name="Morin E."/>
            <person name="Lipzen A."/>
            <person name="Grigoriev I.V."/>
            <person name="Henrissat B."/>
            <person name="Martin F.M."/>
            <person name="Bonfante P."/>
        </authorList>
    </citation>
    <scope>NUCLEOTIDE SEQUENCE [LARGE SCALE GENOMIC DNA]</scope>
    <source>
        <strain evidence="6 7">BEG34</strain>
    </source>
</reference>
<dbReference type="InterPro" id="IPR018819">
    <property type="entry name" value="Nur1/Mug154"/>
</dbReference>
<keyword evidence="4 5" id="KW-0472">Membrane</keyword>
<name>A0A8H4AF39_GIGMA</name>
<accession>A0A8H4AF39</accession>
<protein>
    <submittedName>
        <fullName evidence="6">Conserved fungal protein</fullName>
    </submittedName>
</protein>
<dbReference type="AlphaFoldDB" id="A0A8H4AF39"/>
<sequence>MPDSIERNRHRRVIRRVPLWERITSWPSNKLTEIQEDWALNDWDSIYKKLSWPVSLFLNGLSISLRLSYWFSSSKKYDPVFNPRMSTFELWIALFEWILLILSIANAIFVYMSVKEYQMFEHDIDSRPNSPNAYLKEIGDTNYWISSFPGNIIYGLYSRFFDETVINEERQYVWVIRTWDPPIFFLNIFCYYSPAQVLILQYLDANNYQHILLAAAFVGFNLKMVIKIYEELIKDKQLIAGEIMNEYNKKLVYPHLFVRKFEIGTQTNPVSTWELEGYG</sequence>
<dbReference type="OrthoDB" id="3363151at2759"/>
<comment type="caution">
    <text evidence="6">The sequence shown here is derived from an EMBL/GenBank/DDBJ whole genome shotgun (WGS) entry which is preliminary data.</text>
</comment>
<dbReference type="GO" id="GO:0007096">
    <property type="term" value="P:regulation of exit from mitosis"/>
    <property type="evidence" value="ECO:0007669"/>
    <property type="project" value="TreeGrafter"/>
</dbReference>
<dbReference type="Pfam" id="PF10332">
    <property type="entry name" value="DUF2418"/>
    <property type="match status" value="1"/>
</dbReference>
<evidence type="ECO:0000313" key="7">
    <source>
        <dbReference type="Proteomes" id="UP000439903"/>
    </source>
</evidence>
<evidence type="ECO:0000256" key="3">
    <source>
        <dbReference type="ARBA" id="ARBA00022989"/>
    </source>
</evidence>
<keyword evidence="7" id="KW-1185">Reference proteome</keyword>
<dbReference type="Proteomes" id="UP000439903">
    <property type="component" value="Unassembled WGS sequence"/>
</dbReference>
<comment type="subcellular location">
    <subcellularLocation>
        <location evidence="1">Endomembrane system</location>
        <topology evidence="1">Multi-pass membrane protein</topology>
    </subcellularLocation>
</comment>
<evidence type="ECO:0000256" key="1">
    <source>
        <dbReference type="ARBA" id="ARBA00004127"/>
    </source>
</evidence>
<evidence type="ECO:0000256" key="4">
    <source>
        <dbReference type="ARBA" id="ARBA00023136"/>
    </source>
</evidence>
<proteinExistence type="predicted"/>
<dbReference type="EMBL" id="WTPW01000692">
    <property type="protein sequence ID" value="KAF0488210.1"/>
    <property type="molecule type" value="Genomic_DNA"/>
</dbReference>